<evidence type="ECO:0008006" key="4">
    <source>
        <dbReference type="Google" id="ProtNLM"/>
    </source>
</evidence>
<feature type="transmembrane region" description="Helical" evidence="1">
    <location>
        <begin position="367"/>
        <end position="387"/>
    </location>
</feature>
<accession>A0A0P6WZ28</accession>
<name>A0A0P6WZ28_9CHLR</name>
<comment type="caution">
    <text evidence="2">The sequence shown here is derived from an EMBL/GenBank/DDBJ whole genome shotgun (WGS) entry which is preliminary data.</text>
</comment>
<feature type="transmembrane region" description="Helical" evidence="1">
    <location>
        <begin position="463"/>
        <end position="483"/>
    </location>
</feature>
<feature type="transmembrane region" description="Helical" evidence="1">
    <location>
        <begin position="146"/>
        <end position="163"/>
    </location>
</feature>
<gene>
    <name evidence="2" type="ORF">ADN00_15985</name>
</gene>
<dbReference type="RefSeq" id="WP_075064041.1">
    <property type="nucleotide sequence ID" value="NZ_LGCL01000040.1"/>
</dbReference>
<feature type="transmembrane region" description="Helical" evidence="1">
    <location>
        <begin position="432"/>
        <end position="456"/>
    </location>
</feature>
<dbReference type="EMBL" id="LGCL01000040">
    <property type="protein sequence ID" value="KPL71998.1"/>
    <property type="molecule type" value="Genomic_DNA"/>
</dbReference>
<feature type="transmembrane region" description="Helical" evidence="1">
    <location>
        <begin position="336"/>
        <end position="355"/>
    </location>
</feature>
<dbReference type="AlphaFoldDB" id="A0A0P6WZ28"/>
<evidence type="ECO:0000313" key="2">
    <source>
        <dbReference type="EMBL" id="KPL71998.1"/>
    </source>
</evidence>
<evidence type="ECO:0000256" key="1">
    <source>
        <dbReference type="SAM" id="Phobius"/>
    </source>
</evidence>
<keyword evidence="1" id="KW-0812">Transmembrane</keyword>
<dbReference type="OrthoDB" id="166970at2"/>
<evidence type="ECO:0000313" key="3">
    <source>
        <dbReference type="Proteomes" id="UP000050417"/>
    </source>
</evidence>
<reference evidence="2 3" key="1">
    <citation type="submission" date="2015-07" db="EMBL/GenBank/DDBJ databases">
        <title>Genome sequence of Ornatilinea apprima DSM 23815.</title>
        <authorList>
            <person name="Hemp J."/>
            <person name="Ward L.M."/>
            <person name="Pace L.A."/>
            <person name="Fischer W.W."/>
        </authorList>
    </citation>
    <scope>NUCLEOTIDE SEQUENCE [LARGE SCALE GENOMIC DNA]</scope>
    <source>
        <strain evidence="2 3">P3M-1</strain>
    </source>
</reference>
<organism evidence="2 3">
    <name type="scientific">Ornatilinea apprima</name>
    <dbReference type="NCBI Taxonomy" id="1134406"/>
    <lineage>
        <taxon>Bacteria</taxon>
        <taxon>Bacillati</taxon>
        <taxon>Chloroflexota</taxon>
        <taxon>Anaerolineae</taxon>
        <taxon>Anaerolineales</taxon>
        <taxon>Anaerolineaceae</taxon>
        <taxon>Ornatilinea</taxon>
    </lineage>
</organism>
<feature type="transmembrane region" description="Helical" evidence="1">
    <location>
        <begin position="96"/>
        <end position="114"/>
    </location>
</feature>
<proteinExistence type="predicted"/>
<protein>
    <recommendedName>
        <fullName evidence="4">Glycosyltransferase RgtA/B/C/D-like domain-containing protein</fullName>
    </recommendedName>
</protein>
<feature type="transmembrane region" description="Helical" evidence="1">
    <location>
        <begin position="271"/>
        <end position="291"/>
    </location>
</feature>
<feature type="transmembrane region" description="Helical" evidence="1">
    <location>
        <begin position="170"/>
        <end position="200"/>
    </location>
</feature>
<feature type="transmembrane region" description="Helical" evidence="1">
    <location>
        <begin position="303"/>
        <end position="324"/>
    </location>
</feature>
<keyword evidence="1" id="KW-0472">Membrane</keyword>
<feature type="transmembrane region" description="Helical" evidence="1">
    <location>
        <begin position="16"/>
        <end position="37"/>
    </location>
</feature>
<keyword evidence="1" id="KW-1133">Transmembrane helix</keyword>
<feature type="transmembrane region" description="Helical" evidence="1">
    <location>
        <begin position="206"/>
        <end position="226"/>
    </location>
</feature>
<dbReference type="STRING" id="1134406.ADN00_15985"/>
<dbReference type="Proteomes" id="UP000050417">
    <property type="component" value="Unassembled WGS sequence"/>
</dbReference>
<keyword evidence="3" id="KW-1185">Reference proteome</keyword>
<feature type="transmembrane region" description="Helical" evidence="1">
    <location>
        <begin position="121"/>
        <end position="140"/>
    </location>
</feature>
<sequence>MSKKTDLRTFVEQRPWISTLAATLGMVVFLVQALYYAHFFDVTMDEGTYLIKGLLFLRGDYRPFEDYGPWTNKMPLAFLIPGAAQMIFGAGLRTGRYFSIFLSMLMLVGTWLAARRLAGRGWAALVVGVMAVSSGAIVYYSQAISQVISACLLAWMMVLVLGGDRPLWQVLLGAALGTLTVMTRQNLLPVVPILLLYIFWQYGRRTGWLAVGVSAVLLGGFHALYWPDIIKIWLPWTPKFIVEWFNLSRFSIGGLKSIAAVNLSFWTRFQVFWEGFRIYFAMLTGVVIGLLNWPRRQDWKSPAAFKSALLLLVLFAVLFASHLWAALMNDYCVYCYSGYIAFFAPIGLILVILLASQPRQRRPGWMAHLLTLGSLVIIAGGTGLNAYKMFGDWLMKMQVPRVRGLTIQAGTIELWKLFENKFGWSYEFLERLLPGLFVGGATLIFIILFALVYFSWLRRKTNAAFATLVSVVLIAAGSLFSLFPMPGGAKSELNCQEDVIAAHEKVGAYLREAIPQGALVYWENDVSPLPLLYMGKVRLFPAQLNHEHNRRNGGDPDKLARLGYWNDELALEWSGQAEYLLIADLMVEDLRQKGIIQAGMDEQQPTPQLMRCRRQSIIHIFQNPRP</sequence>